<dbReference type="InterPro" id="IPR013830">
    <property type="entry name" value="SGNH_hydro"/>
</dbReference>
<keyword evidence="1" id="KW-1133">Transmembrane helix</keyword>
<protein>
    <submittedName>
        <fullName evidence="3">SGNH superfamily hydrolase</fullName>
    </submittedName>
</protein>
<dbReference type="EMBL" id="AZFY01000096">
    <property type="protein sequence ID" value="KRM07505.1"/>
    <property type="molecule type" value="Genomic_DNA"/>
</dbReference>
<dbReference type="Gene3D" id="3.40.50.1110">
    <property type="entry name" value="SGNH hydrolase"/>
    <property type="match status" value="1"/>
</dbReference>
<dbReference type="PANTHER" id="PTHR30383">
    <property type="entry name" value="THIOESTERASE 1/PROTEASE 1/LYSOPHOSPHOLIPASE L1"/>
    <property type="match status" value="1"/>
</dbReference>
<keyword evidence="4" id="KW-1185">Reference proteome</keyword>
<dbReference type="RefSeq" id="WP_237745683.1">
    <property type="nucleotide sequence ID" value="NZ_BAKI01000002.1"/>
</dbReference>
<reference evidence="3 4" key="1">
    <citation type="journal article" date="2015" name="Genome Announc.">
        <title>Expanding the biotechnology potential of lactobacilli through comparative genomics of 213 strains and associated genera.</title>
        <authorList>
            <person name="Sun Z."/>
            <person name="Harris H.M."/>
            <person name="McCann A."/>
            <person name="Guo C."/>
            <person name="Argimon S."/>
            <person name="Zhang W."/>
            <person name="Yang X."/>
            <person name="Jeffery I.B."/>
            <person name="Cooney J.C."/>
            <person name="Kagawa T.F."/>
            <person name="Liu W."/>
            <person name="Song Y."/>
            <person name="Salvetti E."/>
            <person name="Wrobel A."/>
            <person name="Rasinkangas P."/>
            <person name="Parkhill J."/>
            <person name="Rea M.C."/>
            <person name="O'Sullivan O."/>
            <person name="Ritari J."/>
            <person name="Douillard F.P."/>
            <person name="Paul Ross R."/>
            <person name="Yang R."/>
            <person name="Briner A.E."/>
            <person name="Felis G.E."/>
            <person name="de Vos W.M."/>
            <person name="Barrangou R."/>
            <person name="Klaenhammer T.R."/>
            <person name="Caufield P.W."/>
            <person name="Cui Y."/>
            <person name="Zhang H."/>
            <person name="O'Toole P.W."/>
        </authorList>
    </citation>
    <scope>NUCLEOTIDE SEQUENCE [LARGE SCALE GENOMIC DNA]</scope>
    <source>
        <strain evidence="3 4">DSM 18382</strain>
    </source>
</reference>
<dbReference type="InterPro" id="IPR036514">
    <property type="entry name" value="SGNH_hydro_sf"/>
</dbReference>
<evidence type="ECO:0000313" key="4">
    <source>
        <dbReference type="Proteomes" id="UP000051966"/>
    </source>
</evidence>
<dbReference type="Proteomes" id="UP000051966">
    <property type="component" value="Unassembled WGS sequence"/>
</dbReference>
<dbReference type="PANTHER" id="PTHR30383:SF27">
    <property type="entry name" value="SPORE GERMINATION LIPASE LIPC"/>
    <property type="match status" value="1"/>
</dbReference>
<gene>
    <name evidence="3" type="ORF">FD41_GL000463</name>
</gene>
<keyword evidence="1" id="KW-0472">Membrane</keyword>
<accession>A0A0R1VP03</accession>
<dbReference type="SUPFAM" id="SSF52266">
    <property type="entry name" value="SGNH hydrolase"/>
    <property type="match status" value="1"/>
</dbReference>
<dbReference type="PATRIC" id="fig|1423743.5.peg.476"/>
<evidence type="ECO:0000313" key="3">
    <source>
        <dbReference type="EMBL" id="KRM07505.1"/>
    </source>
</evidence>
<proteinExistence type="predicted"/>
<name>A0A0R1VP03_9LACO</name>
<dbReference type="GO" id="GO:0004622">
    <property type="term" value="F:phosphatidylcholine lysophospholipase activity"/>
    <property type="evidence" value="ECO:0007669"/>
    <property type="project" value="TreeGrafter"/>
</dbReference>
<feature type="domain" description="SGNH hydrolase-type esterase" evidence="2">
    <location>
        <begin position="53"/>
        <end position="289"/>
    </location>
</feature>
<keyword evidence="3" id="KW-0378">Hydrolase</keyword>
<dbReference type="InterPro" id="IPR051532">
    <property type="entry name" value="Ester_Hydrolysis_Enzymes"/>
</dbReference>
<dbReference type="Pfam" id="PF13472">
    <property type="entry name" value="Lipase_GDSL_2"/>
    <property type="match status" value="1"/>
</dbReference>
<keyword evidence="1" id="KW-0812">Transmembrane</keyword>
<evidence type="ECO:0000259" key="2">
    <source>
        <dbReference type="Pfam" id="PF13472"/>
    </source>
</evidence>
<evidence type="ECO:0000256" key="1">
    <source>
        <dbReference type="SAM" id="Phobius"/>
    </source>
</evidence>
<sequence>MGDWLKHQKKQPKRKWFIWGVLIGIILIVSGLWVINQKQPQSTGKPKNIRLTAVGDSLTYGVGDPSGKGGYTHLISKKVNRQNPTVKMTTANFGVSGQTTAQIDHRVMTAKKLRASLKRADVITVTTGGNDLLQFLETKLMTQSNAQLTGQLKTYCQSYQKRAGQLLTHLRQLNPRAPIFVFGIYNPMYVYFPQVSFISRAVFQNNQMTQKVISTRSNVYFVSINQKLSDGQYQTAAARAKLKKQATDAGTDHDDPAELKKTLGQNTGEVNHYLSTKDHFHPNKTGYKIMTNLLYQKMSQVLGWLKE</sequence>
<dbReference type="AlphaFoldDB" id="A0A0R1VP03"/>
<comment type="caution">
    <text evidence="3">The sequence shown here is derived from an EMBL/GenBank/DDBJ whole genome shotgun (WGS) entry which is preliminary data.</text>
</comment>
<feature type="transmembrane region" description="Helical" evidence="1">
    <location>
        <begin position="16"/>
        <end position="35"/>
    </location>
</feature>
<organism evidence="3 4">
    <name type="scientific">Lentilactobacillus farraginis DSM 18382 = JCM 14108</name>
    <dbReference type="NCBI Taxonomy" id="1423743"/>
    <lineage>
        <taxon>Bacteria</taxon>
        <taxon>Bacillati</taxon>
        <taxon>Bacillota</taxon>
        <taxon>Bacilli</taxon>
        <taxon>Lactobacillales</taxon>
        <taxon>Lactobacillaceae</taxon>
        <taxon>Lentilactobacillus</taxon>
    </lineage>
</organism>